<dbReference type="PANTHER" id="PTHR28106:SF1">
    <property type="entry name" value="MITOCHONDRIAL ATPASE COMPLEX SUBUNIT ATP10"/>
    <property type="match status" value="1"/>
</dbReference>
<protein>
    <submittedName>
        <fullName evidence="2">ATP10 protein</fullName>
    </submittedName>
</protein>
<reference evidence="2" key="1">
    <citation type="journal article" date="2021" name="Sci. Rep.">
        <title>Diploid genomic architecture of Nitzschia inconspicua, an elite biomass production diatom.</title>
        <authorList>
            <person name="Oliver A."/>
            <person name="Podell S."/>
            <person name="Pinowska A."/>
            <person name="Traller J.C."/>
            <person name="Smith S.R."/>
            <person name="McClure R."/>
            <person name="Beliaev A."/>
            <person name="Bohutskyi P."/>
            <person name="Hill E.A."/>
            <person name="Rabines A."/>
            <person name="Zheng H."/>
            <person name="Allen L.Z."/>
            <person name="Kuo A."/>
            <person name="Grigoriev I.V."/>
            <person name="Allen A.E."/>
            <person name="Hazlebeck D."/>
            <person name="Allen E.E."/>
        </authorList>
    </citation>
    <scope>NUCLEOTIDE SEQUENCE</scope>
    <source>
        <strain evidence="2">Hildebrandi</strain>
    </source>
</reference>
<evidence type="ECO:0000256" key="1">
    <source>
        <dbReference type="SAM" id="MobiDB-lite"/>
    </source>
</evidence>
<dbReference type="Proteomes" id="UP000693970">
    <property type="component" value="Unassembled WGS sequence"/>
</dbReference>
<proteinExistence type="predicted"/>
<name>A0A9K3K9Z2_9STRA</name>
<dbReference type="AlphaFoldDB" id="A0A9K3K9Z2"/>
<comment type="caution">
    <text evidence="2">The sequence shown here is derived from an EMBL/GenBank/DDBJ whole genome shotgun (WGS) entry which is preliminary data.</text>
</comment>
<evidence type="ECO:0000313" key="2">
    <source>
        <dbReference type="EMBL" id="KAG7339489.1"/>
    </source>
</evidence>
<dbReference type="InterPro" id="IPR007849">
    <property type="entry name" value="ATP10"/>
</dbReference>
<dbReference type="OrthoDB" id="17089at2759"/>
<dbReference type="GO" id="GO:0033615">
    <property type="term" value="P:mitochondrial proton-transporting ATP synthase complex assembly"/>
    <property type="evidence" value="ECO:0007669"/>
    <property type="project" value="TreeGrafter"/>
</dbReference>
<gene>
    <name evidence="2" type="ORF">IV203_002542</name>
    <name evidence="3" type="ORF">IV203_034485</name>
</gene>
<evidence type="ECO:0000313" key="4">
    <source>
        <dbReference type="Proteomes" id="UP000693970"/>
    </source>
</evidence>
<reference evidence="2" key="2">
    <citation type="submission" date="2021-04" db="EMBL/GenBank/DDBJ databases">
        <authorList>
            <person name="Podell S."/>
        </authorList>
    </citation>
    <scope>NUCLEOTIDE SEQUENCE</scope>
    <source>
        <strain evidence="2">Hildebrandi</strain>
    </source>
</reference>
<feature type="compositionally biased region" description="Low complexity" evidence="1">
    <location>
        <begin position="76"/>
        <end position="97"/>
    </location>
</feature>
<dbReference type="GO" id="GO:0005743">
    <property type="term" value="C:mitochondrial inner membrane"/>
    <property type="evidence" value="ECO:0007669"/>
    <property type="project" value="TreeGrafter"/>
</dbReference>
<evidence type="ECO:0000313" key="3">
    <source>
        <dbReference type="EMBL" id="KAG7359387.1"/>
    </source>
</evidence>
<keyword evidence="4" id="KW-1185">Reference proteome</keyword>
<organism evidence="2 4">
    <name type="scientific">Nitzschia inconspicua</name>
    <dbReference type="NCBI Taxonomy" id="303405"/>
    <lineage>
        <taxon>Eukaryota</taxon>
        <taxon>Sar</taxon>
        <taxon>Stramenopiles</taxon>
        <taxon>Ochrophyta</taxon>
        <taxon>Bacillariophyta</taxon>
        <taxon>Bacillariophyceae</taxon>
        <taxon>Bacillariophycidae</taxon>
        <taxon>Bacillariales</taxon>
        <taxon>Bacillariaceae</taxon>
        <taxon>Nitzschia</taxon>
    </lineage>
</organism>
<feature type="region of interest" description="Disordered" evidence="1">
    <location>
        <begin position="40"/>
        <end position="101"/>
    </location>
</feature>
<dbReference type="Pfam" id="PF05176">
    <property type="entry name" value="ATP-synt_10"/>
    <property type="match status" value="1"/>
</dbReference>
<dbReference type="PANTHER" id="PTHR28106">
    <property type="entry name" value="MITOCHONDRIAL ATPASE COMPLEX SUBUNIT ATP10"/>
    <property type="match status" value="1"/>
</dbReference>
<accession>A0A9K3K9Z2</accession>
<dbReference type="EMBL" id="JAGRRH010000033">
    <property type="protein sequence ID" value="KAG7339489.1"/>
    <property type="molecule type" value="Genomic_DNA"/>
</dbReference>
<dbReference type="EMBL" id="JAGRRH010000013">
    <property type="protein sequence ID" value="KAG7359387.1"/>
    <property type="molecule type" value="Genomic_DNA"/>
</dbReference>
<sequence>MSPYHSQRQLGRRFILVRQRGWQGATSVVSHARTILRLQHHPRNQHQSWRLFASSPPPSSSSTRDNNKDDEPTPTLPSSSTSTSSASSSSSSKPSSSWNRLEDANPERIHGIQVNPDSLGNDILPGNMIYKTYKWTGNVRKIPVELARGYFWMVSDLKRTDSKPTLSNQTLIPESDSQPFPKLTGLFTLEDPSTTVDIPYFFLDPTAYNTNNNNNTNNNVNTVGRITLLAVTFRDNGFKMIPTWTRPFRDAFNSMMMSSSDVKVQTYQLSITEHWVLYPLRGLLTRVMRNNTPSPEDRSNTILYFGSKYVDEFRDILRMHNIMTSYVFLLDDLGRVRFAGSGEASPEEIQHLIQLTKELIQEIAGCGNNSHDGNNKRKKTKK</sequence>